<dbReference type="Pfam" id="PF00271">
    <property type="entry name" value="Helicase_C"/>
    <property type="match status" value="1"/>
</dbReference>
<dbReference type="InterPro" id="IPR001650">
    <property type="entry name" value="Helicase_C-like"/>
</dbReference>
<evidence type="ECO:0000256" key="2">
    <source>
        <dbReference type="ARBA" id="ARBA00022801"/>
    </source>
</evidence>
<evidence type="ECO:0000256" key="1">
    <source>
        <dbReference type="ARBA" id="ARBA00022741"/>
    </source>
</evidence>
<dbReference type="PROSITE" id="PS51194">
    <property type="entry name" value="HELICASE_CTER"/>
    <property type="match status" value="1"/>
</dbReference>
<dbReference type="SMART" id="SM00847">
    <property type="entry name" value="HA2"/>
    <property type="match status" value="1"/>
</dbReference>
<dbReference type="InterPro" id="IPR013689">
    <property type="entry name" value="RNA_helicase_ATP-dep_HrpB_C"/>
</dbReference>
<dbReference type="FunFam" id="3.40.50.300:FF:002125">
    <property type="entry name" value="ATP-dependent helicase HrpB"/>
    <property type="match status" value="1"/>
</dbReference>
<dbReference type="PIRSF" id="PIRSF005496">
    <property type="entry name" value="ATP_hel_hrpB"/>
    <property type="match status" value="1"/>
</dbReference>
<keyword evidence="4" id="KW-0067">ATP-binding</keyword>
<dbReference type="InterPro" id="IPR027417">
    <property type="entry name" value="P-loop_NTPase"/>
</dbReference>
<dbReference type="Gene3D" id="1.20.120.1080">
    <property type="match status" value="1"/>
</dbReference>
<dbReference type="GO" id="GO:0005524">
    <property type="term" value="F:ATP binding"/>
    <property type="evidence" value="ECO:0007669"/>
    <property type="project" value="UniProtKB-KW"/>
</dbReference>
<dbReference type="InterPro" id="IPR056329">
    <property type="entry name" value="CON_HrpB"/>
</dbReference>
<feature type="domain" description="Helicase C-terminal" evidence="6">
    <location>
        <begin position="208"/>
        <end position="373"/>
    </location>
</feature>
<protein>
    <submittedName>
        <fullName evidence="7">ATP-dependent helicase HrpB</fullName>
    </submittedName>
</protein>
<keyword evidence="8" id="KW-1185">Reference proteome</keyword>
<accession>A0A2W1NJZ6</accession>
<dbReference type="Pfam" id="PF24473">
    <property type="entry name" value="CON_HrpB"/>
    <property type="match status" value="1"/>
</dbReference>
<evidence type="ECO:0000313" key="7">
    <source>
        <dbReference type="EMBL" id="PZE15962.1"/>
    </source>
</evidence>
<evidence type="ECO:0000259" key="5">
    <source>
        <dbReference type="PROSITE" id="PS51192"/>
    </source>
</evidence>
<gene>
    <name evidence="7" type="primary">hrpB</name>
    <name evidence="7" type="ORF">DNU06_15045</name>
</gene>
<dbReference type="SUPFAM" id="SSF52540">
    <property type="entry name" value="P-loop containing nucleoside triphosphate hydrolases"/>
    <property type="match status" value="1"/>
</dbReference>
<dbReference type="RefSeq" id="WP_111064324.1">
    <property type="nucleotide sequence ID" value="NZ_JBHUCU010000020.1"/>
</dbReference>
<dbReference type="CDD" id="cd18791">
    <property type="entry name" value="SF2_C_RHA"/>
    <property type="match status" value="1"/>
</dbReference>
<comment type="caution">
    <text evidence="7">The sequence shown here is derived from an EMBL/GenBank/DDBJ whole genome shotgun (WGS) entry which is preliminary data.</text>
</comment>
<dbReference type="GO" id="GO:0003676">
    <property type="term" value="F:nucleic acid binding"/>
    <property type="evidence" value="ECO:0007669"/>
    <property type="project" value="InterPro"/>
</dbReference>
<dbReference type="NCBIfam" id="TIGR01970">
    <property type="entry name" value="DEAH_box_HrpB"/>
    <property type="match status" value="1"/>
</dbReference>
<dbReference type="InterPro" id="IPR007502">
    <property type="entry name" value="Helicase-assoc_dom"/>
</dbReference>
<dbReference type="OrthoDB" id="9808833at2"/>
<dbReference type="InterPro" id="IPR010225">
    <property type="entry name" value="HrpB"/>
</dbReference>
<dbReference type="GO" id="GO:0016787">
    <property type="term" value="F:hydrolase activity"/>
    <property type="evidence" value="ECO:0007669"/>
    <property type="project" value="UniProtKB-KW"/>
</dbReference>
<dbReference type="PANTHER" id="PTHR43519">
    <property type="entry name" value="ATP-DEPENDENT RNA HELICASE HRPB"/>
    <property type="match status" value="1"/>
</dbReference>
<dbReference type="AlphaFoldDB" id="A0A2W1NJZ6"/>
<dbReference type="SMART" id="SM00487">
    <property type="entry name" value="DEXDc"/>
    <property type="match status" value="1"/>
</dbReference>
<dbReference type="Proteomes" id="UP000249248">
    <property type="component" value="Unassembled WGS sequence"/>
</dbReference>
<reference evidence="7 8" key="1">
    <citation type="submission" date="2018-06" db="EMBL/GenBank/DDBJ databases">
        <title>The draft genome sequence of Crocinitomix sp. SM1701.</title>
        <authorList>
            <person name="Zhang X."/>
        </authorList>
    </citation>
    <scope>NUCLEOTIDE SEQUENCE [LARGE SCALE GENOMIC DNA]</scope>
    <source>
        <strain evidence="7 8">SM1701</strain>
    </source>
</reference>
<dbReference type="InterPro" id="IPR049614">
    <property type="entry name" value="HrpB_DEXH"/>
</dbReference>
<organism evidence="7 8">
    <name type="scientific">Putridiphycobacter roseus</name>
    <dbReference type="NCBI Taxonomy" id="2219161"/>
    <lineage>
        <taxon>Bacteria</taxon>
        <taxon>Pseudomonadati</taxon>
        <taxon>Bacteroidota</taxon>
        <taxon>Flavobacteriia</taxon>
        <taxon>Flavobacteriales</taxon>
        <taxon>Crocinitomicaceae</taxon>
        <taxon>Putridiphycobacter</taxon>
    </lineage>
</organism>
<dbReference type="PROSITE" id="PS51192">
    <property type="entry name" value="HELICASE_ATP_BIND_1"/>
    <property type="match status" value="1"/>
</dbReference>
<dbReference type="GO" id="GO:0004386">
    <property type="term" value="F:helicase activity"/>
    <property type="evidence" value="ECO:0007669"/>
    <property type="project" value="UniProtKB-KW"/>
</dbReference>
<evidence type="ECO:0000256" key="4">
    <source>
        <dbReference type="ARBA" id="ARBA00022840"/>
    </source>
</evidence>
<evidence type="ECO:0000259" key="6">
    <source>
        <dbReference type="PROSITE" id="PS51194"/>
    </source>
</evidence>
<keyword evidence="1" id="KW-0547">Nucleotide-binding</keyword>
<sequence length="829" mass="92191">MPFNINDHQLPIVSVTAEVKEKLIQHNTLILSAPPGAGKSTLLPLALLDMPFLKGQKIVMLEPRRLAAKTIAQRLADLLGEKVGDSIGYRIRFESKTSANTKLEILTEGILTRMLQSDNGLEGIGMIIFDEFHERSIHADVALALARASQEILRPELRILVMSATLNMPELIDLLKAPFVQSEGRQYPIDVKYVDQNDEQMMAETTAQVVKTALKQEEGDILVFLPGQREIKNCASILRRSFDDLAVHELYGKLPYSAQQAAIMPNRDGKRKVVIATAIAETSLTIEGVKVVVDSGWGRKAKYDPKTGLSGLVTYHISKDSADQRAGRAGRLSPGTCYRMWSKGKHAQLAKFNVPEILEADLTPLVLELAAWGINDPNTLTWLSPPPAYALKEGTATLESLNAIKDSKLTEHGKAIQKLPCHPRIAHLLLMAIEDDQAQLGTDLAAILEEKDPLPRETGIDINLRIEALRRSRKQDKKGGKFSKIEKVASQYRRMLKIEVDNATFDPFDTGLLLVHAYPERIAFARPGNNAQFQLANGKFAMAGHKDDLAYEPWLAIAHMNDSDKMGRIYLASPLNPTDLKPFVKNVETIQWNSKKGGLIATKDTRIGSIILQSKPILDIEPAEIVAAISEAIIKEGAHLLDFNEEVQQWQNRIITLQALNPNLQFPKVDTASLLANNETWLAPYLNGIKKAEDLKKINLLEVLTHSLDFEQQKTLNKLAPTKIEVPSGSHIKLDYQANGTTPILPVRLQEVFGLMDTPTINEGKTAVLMHLLSPGFKLVQITGDLSSFWENAYFAVRKEMRAKYKRHAWPENPLEHPAISGTKRRNGL</sequence>
<dbReference type="PANTHER" id="PTHR43519:SF1">
    <property type="entry name" value="ATP-DEPENDENT RNA HELICASE HRPB"/>
    <property type="match status" value="1"/>
</dbReference>
<dbReference type="Pfam" id="PF00270">
    <property type="entry name" value="DEAD"/>
    <property type="match status" value="1"/>
</dbReference>
<dbReference type="SMART" id="SM00490">
    <property type="entry name" value="HELICc"/>
    <property type="match status" value="1"/>
</dbReference>
<dbReference type="Pfam" id="PF08482">
    <property type="entry name" value="HrpB_C"/>
    <property type="match status" value="1"/>
</dbReference>
<dbReference type="InterPro" id="IPR011545">
    <property type="entry name" value="DEAD/DEAH_box_helicase_dom"/>
</dbReference>
<keyword evidence="3 7" id="KW-0347">Helicase</keyword>
<keyword evidence="2" id="KW-0378">Hydrolase</keyword>
<evidence type="ECO:0000313" key="8">
    <source>
        <dbReference type="Proteomes" id="UP000249248"/>
    </source>
</evidence>
<evidence type="ECO:0000256" key="3">
    <source>
        <dbReference type="ARBA" id="ARBA00022806"/>
    </source>
</evidence>
<proteinExistence type="predicted"/>
<dbReference type="Gene3D" id="3.40.50.300">
    <property type="entry name" value="P-loop containing nucleotide triphosphate hydrolases"/>
    <property type="match status" value="2"/>
</dbReference>
<feature type="domain" description="Helicase ATP-binding" evidence="5">
    <location>
        <begin position="20"/>
        <end position="184"/>
    </location>
</feature>
<dbReference type="InterPro" id="IPR014001">
    <property type="entry name" value="Helicase_ATP-bd"/>
</dbReference>
<dbReference type="EMBL" id="QKSB01000013">
    <property type="protein sequence ID" value="PZE15962.1"/>
    <property type="molecule type" value="Genomic_DNA"/>
</dbReference>
<dbReference type="CDD" id="cd17990">
    <property type="entry name" value="DEXHc_HrpB"/>
    <property type="match status" value="1"/>
</dbReference>
<name>A0A2W1NJZ6_9FLAO</name>